<dbReference type="EMBL" id="JAMOIL010000025">
    <property type="protein sequence ID" value="MCM0621937.1"/>
    <property type="molecule type" value="Genomic_DNA"/>
</dbReference>
<evidence type="ECO:0000313" key="2">
    <source>
        <dbReference type="EMBL" id="MCM0621937.1"/>
    </source>
</evidence>
<gene>
    <name evidence="2" type="ORF">M8330_16725</name>
</gene>
<protein>
    <submittedName>
        <fullName evidence="2">PrgI family protein</fullName>
    </submittedName>
</protein>
<name>A0A9X2IG29_9ACTN</name>
<dbReference type="InterPro" id="IPR049978">
    <property type="entry name" value="SCO6880-like"/>
</dbReference>
<evidence type="ECO:0000313" key="3">
    <source>
        <dbReference type="Proteomes" id="UP001139485"/>
    </source>
</evidence>
<sequence length="507" mass="54198">MSAYGGSAARERHGWFLGLTGPQLLVLLLGAVPAWASVAQAAWASLLLTIPGWLMLAALVCVPIHGWSGWQWLGVLLRHRAGIALGWSAFHARVASDDLVVSPHHDDGEGSDLRHHEGLDRTDLPGALASLDLHAVPGPRGETAGMALVQDHSRRTWAATAVLAHPGIGLADESMRDLMGSGLTSLLEAVSLGEAVRLIALHVRALPEPRRQREAWISEHRVDDEPAASCEVHRQLELLTQGAAVRHEAYVTVVVDEQRLNRGARTDRTPSARGRILAPLLAEVEAHLNGAVGCTGVRWLDPGELAAVVRAGFSPFDVAQGDGDLTEPWAAAAPARASTTMREYRHGAATTRTCTLLLPRNGAPMGALARILVPDQPRERRSMTVLLRPVARRAAQRATERSETSAAMAAELRHRIGRSDRARDRRAHSRLRDTDEKLERGRALVRLGIVAAVSVPEGNDAADAGRRLEAAARMCGFAPVPLDGAHDAGFAAAAMPLGVGLPTARTS</sequence>
<keyword evidence="1" id="KW-0472">Membrane</keyword>
<dbReference type="NCBIfam" id="NF042935">
    <property type="entry name" value="SCO6880_fam"/>
    <property type="match status" value="1"/>
</dbReference>
<evidence type="ECO:0000256" key="1">
    <source>
        <dbReference type="SAM" id="Phobius"/>
    </source>
</evidence>
<organism evidence="2 3">
    <name type="scientific">Nocardioides bruguierae</name>
    <dbReference type="NCBI Taxonomy" id="2945102"/>
    <lineage>
        <taxon>Bacteria</taxon>
        <taxon>Bacillati</taxon>
        <taxon>Actinomycetota</taxon>
        <taxon>Actinomycetes</taxon>
        <taxon>Propionibacteriales</taxon>
        <taxon>Nocardioidaceae</taxon>
        <taxon>Nocardioides</taxon>
    </lineage>
</organism>
<feature type="transmembrane region" description="Helical" evidence="1">
    <location>
        <begin position="15"/>
        <end position="36"/>
    </location>
</feature>
<comment type="caution">
    <text evidence="2">The sequence shown here is derived from an EMBL/GenBank/DDBJ whole genome shotgun (WGS) entry which is preliminary data.</text>
</comment>
<keyword evidence="3" id="KW-1185">Reference proteome</keyword>
<feature type="transmembrane region" description="Helical" evidence="1">
    <location>
        <begin position="42"/>
        <end position="62"/>
    </location>
</feature>
<dbReference type="Proteomes" id="UP001139485">
    <property type="component" value="Unassembled WGS sequence"/>
</dbReference>
<keyword evidence="1" id="KW-0812">Transmembrane</keyword>
<dbReference type="AlphaFoldDB" id="A0A9X2IG29"/>
<keyword evidence="1" id="KW-1133">Transmembrane helix</keyword>
<dbReference type="RefSeq" id="WP_250828257.1">
    <property type="nucleotide sequence ID" value="NZ_JAMOIL010000025.1"/>
</dbReference>
<proteinExistence type="predicted"/>
<accession>A0A9X2IG29</accession>
<reference evidence="2" key="1">
    <citation type="submission" date="2022-05" db="EMBL/GenBank/DDBJ databases">
        <authorList>
            <person name="Tuo L."/>
        </authorList>
    </citation>
    <scope>NUCLEOTIDE SEQUENCE</scope>
    <source>
        <strain evidence="2">BSK12Z-4</strain>
    </source>
</reference>